<gene>
    <name evidence="3" type="ORF">QR79_16210</name>
</gene>
<evidence type="ECO:0000313" key="3">
    <source>
        <dbReference type="EMBL" id="KMO21993.1"/>
    </source>
</evidence>
<sequence>MTEANTVTVVRSLDDLTKVMAIRSVAFLAEQACPLEEEFDGNDLSSTHLLGYVGDEPAAALRIRCFADFAKVERLAVRPEYRNSRMAFVIVRAAHELCRKKGYVKVYGHAQKRLMPFWRRAGARTFEGGQDFAFSDHEYTEMLAELPRDPEAIAVGADPLVIIRPEGRWHLPGVLDRSSARPATNPTGGERSRRR</sequence>
<dbReference type="Proteomes" id="UP000036471">
    <property type="component" value="Unassembled WGS sequence"/>
</dbReference>
<evidence type="ECO:0000259" key="2">
    <source>
        <dbReference type="PROSITE" id="PS51186"/>
    </source>
</evidence>
<feature type="domain" description="N-acetyltransferase" evidence="2">
    <location>
        <begin position="8"/>
        <end position="149"/>
    </location>
</feature>
<name>A0ABR5HAJ6_9HYPH</name>
<dbReference type="InterPro" id="IPR000182">
    <property type="entry name" value="GNAT_dom"/>
</dbReference>
<keyword evidence="4" id="KW-1185">Reference proteome</keyword>
<dbReference type="Gene3D" id="3.40.630.30">
    <property type="match status" value="1"/>
</dbReference>
<dbReference type="InterPro" id="IPR016181">
    <property type="entry name" value="Acyl_CoA_acyltransferase"/>
</dbReference>
<dbReference type="SUPFAM" id="SSF55729">
    <property type="entry name" value="Acyl-CoA N-acyltransferases (Nat)"/>
    <property type="match status" value="1"/>
</dbReference>
<reference evidence="3 4" key="1">
    <citation type="submission" date="2014-11" db="EMBL/GenBank/DDBJ databases">
        <title>Comparative genomics of Methylobacterium species.</title>
        <authorList>
            <person name="Chaudhry V."/>
            <person name="Patil P.B."/>
        </authorList>
    </citation>
    <scope>NUCLEOTIDE SEQUENCE [LARGE SCALE GENOMIC DNA]</scope>
    <source>
        <strain evidence="3 4">SE3.6</strain>
    </source>
</reference>
<evidence type="ECO:0000256" key="1">
    <source>
        <dbReference type="SAM" id="MobiDB-lite"/>
    </source>
</evidence>
<organism evidence="3 4">
    <name type="scientific">Methylobacterium indicum</name>
    <dbReference type="NCBI Taxonomy" id="1775910"/>
    <lineage>
        <taxon>Bacteria</taxon>
        <taxon>Pseudomonadati</taxon>
        <taxon>Pseudomonadota</taxon>
        <taxon>Alphaproteobacteria</taxon>
        <taxon>Hyphomicrobiales</taxon>
        <taxon>Methylobacteriaceae</taxon>
        <taxon>Methylobacterium</taxon>
    </lineage>
</organism>
<proteinExistence type="predicted"/>
<accession>A0ABR5HAJ6</accession>
<evidence type="ECO:0000313" key="4">
    <source>
        <dbReference type="Proteomes" id="UP000036471"/>
    </source>
</evidence>
<protein>
    <recommendedName>
        <fullName evidence="2">N-acetyltransferase domain-containing protein</fullName>
    </recommendedName>
</protein>
<dbReference type="PROSITE" id="PS51186">
    <property type="entry name" value="GNAT"/>
    <property type="match status" value="1"/>
</dbReference>
<dbReference type="EMBL" id="JTHG01000143">
    <property type="protein sequence ID" value="KMO21993.1"/>
    <property type="molecule type" value="Genomic_DNA"/>
</dbReference>
<dbReference type="Pfam" id="PF00583">
    <property type="entry name" value="Acetyltransf_1"/>
    <property type="match status" value="1"/>
</dbReference>
<comment type="caution">
    <text evidence="3">The sequence shown here is derived from an EMBL/GenBank/DDBJ whole genome shotgun (WGS) entry which is preliminary data.</text>
</comment>
<dbReference type="CDD" id="cd04301">
    <property type="entry name" value="NAT_SF"/>
    <property type="match status" value="1"/>
</dbReference>
<feature type="region of interest" description="Disordered" evidence="1">
    <location>
        <begin position="173"/>
        <end position="195"/>
    </location>
</feature>